<evidence type="ECO:0000256" key="2">
    <source>
        <dbReference type="SAM" id="MobiDB-lite"/>
    </source>
</evidence>
<feature type="region of interest" description="Disordered" evidence="2">
    <location>
        <begin position="1"/>
        <end position="99"/>
    </location>
</feature>
<protein>
    <recommendedName>
        <fullName evidence="5">Shugoshin C-terminal domain-containing protein</fullName>
    </recommendedName>
</protein>
<feature type="compositionally biased region" description="Basic and acidic residues" evidence="2">
    <location>
        <begin position="427"/>
        <end position="448"/>
    </location>
</feature>
<dbReference type="Proteomes" id="UP001329825">
    <property type="component" value="Chromosome 10"/>
</dbReference>
<feature type="region of interest" description="Disordered" evidence="2">
    <location>
        <begin position="226"/>
        <end position="249"/>
    </location>
</feature>
<feature type="compositionally biased region" description="Low complexity" evidence="2">
    <location>
        <begin position="162"/>
        <end position="173"/>
    </location>
</feature>
<reference evidence="3 4" key="1">
    <citation type="submission" date="2024-01" db="EMBL/GenBank/DDBJ databases">
        <title>Comparative genomics of Cryptococcus and Kwoniella reveals pathogenesis evolution and contrasting modes of karyotype evolution via chromosome fusion or intercentromeric recombination.</title>
        <authorList>
            <person name="Coelho M.A."/>
            <person name="David-Palma M."/>
            <person name="Shea T."/>
            <person name="Bowers K."/>
            <person name="McGinley-Smith S."/>
            <person name="Mohammad A.W."/>
            <person name="Gnirke A."/>
            <person name="Yurkov A.M."/>
            <person name="Nowrousian M."/>
            <person name="Sun S."/>
            <person name="Cuomo C.A."/>
            <person name="Heitman J."/>
        </authorList>
    </citation>
    <scope>NUCLEOTIDE SEQUENCE [LARGE SCALE GENOMIC DNA]</scope>
    <source>
        <strain evidence="3">CBS 11374</strain>
    </source>
</reference>
<gene>
    <name evidence="3" type="ORF">IL334_006976</name>
</gene>
<name>A0ABZ1D7F2_9TREE</name>
<feature type="compositionally biased region" description="Basic and acidic residues" evidence="2">
    <location>
        <begin position="325"/>
        <end position="340"/>
    </location>
</feature>
<feature type="region of interest" description="Disordered" evidence="2">
    <location>
        <begin position="122"/>
        <end position="148"/>
    </location>
</feature>
<feature type="compositionally biased region" description="Polar residues" evidence="2">
    <location>
        <begin position="226"/>
        <end position="241"/>
    </location>
</feature>
<evidence type="ECO:0008006" key="5">
    <source>
        <dbReference type="Google" id="ProtNLM"/>
    </source>
</evidence>
<evidence type="ECO:0000313" key="3">
    <source>
        <dbReference type="EMBL" id="WRT69983.1"/>
    </source>
</evidence>
<feature type="compositionally biased region" description="Polar residues" evidence="2">
    <location>
        <begin position="381"/>
        <end position="395"/>
    </location>
</feature>
<feature type="compositionally biased region" description="Polar residues" evidence="2">
    <location>
        <begin position="36"/>
        <end position="46"/>
    </location>
</feature>
<keyword evidence="1" id="KW-0175">Coiled coil</keyword>
<feature type="coiled-coil region" evidence="1">
    <location>
        <begin position="183"/>
        <end position="210"/>
    </location>
</feature>
<feature type="compositionally biased region" description="Low complexity" evidence="2">
    <location>
        <begin position="12"/>
        <end position="27"/>
    </location>
</feature>
<accession>A0ABZ1D7F2</accession>
<dbReference type="GeneID" id="87959106"/>
<organism evidence="3 4">
    <name type="scientific">Kwoniella shivajii</name>
    <dbReference type="NCBI Taxonomy" id="564305"/>
    <lineage>
        <taxon>Eukaryota</taxon>
        <taxon>Fungi</taxon>
        <taxon>Dikarya</taxon>
        <taxon>Basidiomycota</taxon>
        <taxon>Agaricomycotina</taxon>
        <taxon>Tremellomycetes</taxon>
        <taxon>Tremellales</taxon>
        <taxon>Cryptococcaceae</taxon>
        <taxon>Kwoniella</taxon>
    </lineage>
</organism>
<evidence type="ECO:0000256" key="1">
    <source>
        <dbReference type="SAM" id="Coils"/>
    </source>
</evidence>
<feature type="compositionally biased region" description="Polar residues" evidence="2">
    <location>
        <begin position="122"/>
        <end position="141"/>
    </location>
</feature>
<keyword evidence="4" id="KW-1185">Reference proteome</keyword>
<proteinExistence type="predicted"/>
<evidence type="ECO:0000313" key="4">
    <source>
        <dbReference type="Proteomes" id="UP001329825"/>
    </source>
</evidence>
<sequence>MTPPIAITFHFPPSSSSSSSSAIPPSSRTLSKRKIANNSRISTTPYITIDKPSKTKTTSSIPTTIPSPVGTSSATSSSETPTSASTISNGSKRRKGPVYVIPPSNVKLASLTPLLRPIVSRCTNPSTSSGTGINEENTFSPSRKRSKKLTPMTITPFLHPYSRSSDLSNTRSSIPSPKEIVKAQKAEEEKARLKKENAALARAATIAKRKSARKSGRTGGITSKVMSRRSSMENSITSKPNSPEEISDLNGIPVITTQSASEENSPILGGTAGGGRSTGMKRTRSQGVLPIAISTNIQISVHGSPVIGSPLKEVMSREGDEEGDGEPRKRSKLGNEELSTRRANTLSPIGTPSDLPEEDERLTKTVPLSYGKVLPPKYPQRASSQTPSVTTNEGIGSTLLRRSVSNSTPTYGRAGSVGSTGSASDSGRIKRETQLPERLRDYEMKAAI</sequence>
<dbReference type="RefSeq" id="XP_062794722.1">
    <property type="nucleotide sequence ID" value="XM_062938671.1"/>
</dbReference>
<feature type="compositionally biased region" description="Polar residues" evidence="2">
    <location>
        <begin position="341"/>
        <end position="350"/>
    </location>
</feature>
<feature type="region of interest" description="Disordered" evidence="2">
    <location>
        <begin position="315"/>
        <end position="448"/>
    </location>
</feature>
<feature type="region of interest" description="Disordered" evidence="2">
    <location>
        <begin position="157"/>
        <end position="176"/>
    </location>
</feature>
<dbReference type="EMBL" id="CP141890">
    <property type="protein sequence ID" value="WRT69983.1"/>
    <property type="molecule type" value="Genomic_DNA"/>
</dbReference>
<feature type="compositionally biased region" description="Low complexity" evidence="2">
    <location>
        <begin position="47"/>
        <end position="88"/>
    </location>
</feature>